<proteinExistence type="predicted"/>
<evidence type="ECO:0000256" key="1">
    <source>
        <dbReference type="SAM" id="MobiDB-lite"/>
    </source>
</evidence>
<evidence type="ECO:0000313" key="4">
    <source>
        <dbReference type="Proteomes" id="UP001190700"/>
    </source>
</evidence>
<keyword evidence="2" id="KW-0812">Transmembrane</keyword>
<evidence type="ECO:0000313" key="3">
    <source>
        <dbReference type="EMBL" id="KAK3277864.1"/>
    </source>
</evidence>
<reference evidence="3 4" key="1">
    <citation type="journal article" date="2015" name="Genome Biol. Evol.">
        <title>Comparative Genomics of a Bacterivorous Green Alga Reveals Evolutionary Causalities and Consequences of Phago-Mixotrophic Mode of Nutrition.</title>
        <authorList>
            <person name="Burns J.A."/>
            <person name="Paasch A."/>
            <person name="Narechania A."/>
            <person name="Kim E."/>
        </authorList>
    </citation>
    <scope>NUCLEOTIDE SEQUENCE [LARGE SCALE GENOMIC DNA]</scope>
    <source>
        <strain evidence="3 4">PLY_AMNH</strain>
    </source>
</reference>
<feature type="non-terminal residue" evidence="3">
    <location>
        <position position="1"/>
    </location>
</feature>
<keyword evidence="2" id="KW-1133">Transmembrane helix</keyword>
<dbReference type="Proteomes" id="UP001190700">
    <property type="component" value="Unassembled WGS sequence"/>
</dbReference>
<comment type="caution">
    <text evidence="3">The sequence shown here is derived from an EMBL/GenBank/DDBJ whole genome shotgun (WGS) entry which is preliminary data.</text>
</comment>
<feature type="transmembrane region" description="Helical" evidence="2">
    <location>
        <begin position="164"/>
        <end position="186"/>
    </location>
</feature>
<protein>
    <submittedName>
        <fullName evidence="3">Uncharacterized protein</fullName>
    </submittedName>
</protein>
<keyword evidence="2" id="KW-0472">Membrane</keyword>
<accession>A0AAE0LAN4</accession>
<organism evidence="3 4">
    <name type="scientific">Cymbomonas tetramitiformis</name>
    <dbReference type="NCBI Taxonomy" id="36881"/>
    <lineage>
        <taxon>Eukaryota</taxon>
        <taxon>Viridiplantae</taxon>
        <taxon>Chlorophyta</taxon>
        <taxon>Pyramimonadophyceae</taxon>
        <taxon>Pyramimonadales</taxon>
        <taxon>Pyramimonadaceae</taxon>
        <taxon>Cymbomonas</taxon>
    </lineage>
</organism>
<gene>
    <name evidence="3" type="ORF">CYMTET_14156</name>
</gene>
<feature type="compositionally biased region" description="Pro residues" evidence="1">
    <location>
        <begin position="139"/>
        <end position="148"/>
    </location>
</feature>
<evidence type="ECO:0000256" key="2">
    <source>
        <dbReference type="SAM" id="Phobius"/>
    </source>
</evidence>
<name>A0AAE0LAN4_9CHLO</name>
<feature type="region of interest" description="Disordered" evidence="1">
    <location>
        <begin position="137"/>
        <end position="160"/>
    </location>
</feature>
<dbReference type="EMBL" id="LGRX02005821">
    <property type="protein sequence ID" value="KAK3277864.1"/>
    <property type="molecule type" value="Genomic_DNA"/>
</dbReference>
<dbReference type="AlphaFoldDB" id="A0AAE0LAN4"/>
<keyword evidence="4" id="KW-1185">Reference proteome</keyword>
<sequence>PLPTGDWAQNCATCPENTKLRNAAPCECIEIFQLTIKTTGSVDVFDQSLFETNIGDSFAVFPWDVVVDDVRAGSLVVECYIQPEMGQTFPEGKIDEMTGIFDAKSIFLDDAFGTIIWDTTTAYSEPTAAEREALKALVSPPPSPPPPGAGTSSSSSGDDDDDNLPIIIGVAVGVAALVLTGGFLLWRRQYRRVKPNAKGNPGLPELESGAQQ</sequence>